<dbReference type="OrthoDB" id="10463990at2759"/>
<evidence type="ECO:0000313" key="2">
    <source>
        <dbReference type="EMBL" id="KAG9347753.1"/>
    </source>
</evidence>
<organism evidence="2 3">
    <name type="scientific">Albula glossodonta</name>
    <name type="common">roundjaw bonefish</name>
    <dbReference type="NCBI Taxonomy" id="121402"/>
    <lineage>
        <taxon>Eukaryota</taxon>
        <taxon>Metazoa</taxon>
        <taxon>Chordata</taxon>
        <taxon>Craniata</taxon>
        <taxon>Vertebrata</taxon>
        <taxon>Euteleostomi</taxon>
        <taxon>Actinopterygii</taxon>
        <taxon>Neopterygii</taxon>
        <taxon>Teleostei</taxon>
        <taxon>Albuliformes</taxon>
        <taxon>Albulidae</taxon>
        <taxon>Albula</taxon>
    </lineage>
</organism>
<dbReference type="AlphaFoldDB" id="A0A8T2P2V6"/>
<name>A0A8T2P2V6_9TELE</name>
<dbReference type="EMBL" id="JAFBMS010000012">
    <property type="protein sequence ID" value="KAG9347753.1"/>
    <property type="molecule type" value="Genomic_DNA"/>
</dbReference>
<reference evidence="2" key="1">
    <citation type="thesis" date="2021" institute="BYU ScholarsArchive" country="Provo, UT, USA">
        <title>Applications of and Algorithms for Genome Assembly and Genomic Analyses with an Emphasis on Marine Teleosts.</title>
        <authorList>
            <person name="Pickett B.D."/>
        </authorList>
    </citation>
    <scope>NUCLEOTIDE SEQUENCE</scope>
    <source>
        <strain evidence="2">HI-2016</strain>
    </source>
</reference>
<keyword evidence="1" id="KW-0472">Membrane</keyword>
<keyword evidence="1" id="KW-0812">Transmembrane</keyword>
<proteinExistence type="predicted"/>
<protein>
    <submittedName>
        <fullName evidence="2">Uncharacterized protein</fullName>
    </submittedName>
</protein>
<feature type="transmembrane region" description="Helical" evidence="1">
    <location>
        <begin position="23"/>
        <end position="45"/>
    </location>
</feature>
<keyword evidence="3" id="KW-1185">Reference proteome</keyword>
<sequence length="99" mass="11322">MFTAALPGQRILEQTDGSEDTRVHLPIALVICGMVFLLLVAVLTLQIKRHGKESDQYATISLQKNRKEKKADHAEDSITYSLVHYHRKPEHHSPENFMQ</sequence>
<evidence type="ECO:0000256" key="1">
    <source>
        <dbReference type="SAM" id="Phobius"/>
    </source>
</evidence>
<gene>
    <name evidence="2" type="ORF">JZ751_003767</name>
</gene>
<keyword evidence="1" id="KW-1133">Transmembrane helix</keyword>
<dbReference type="Proteomes" id="UP000824540">
    <property type="component" value="Unassembled WGS sequence"/>
</dbReference>
<accession>A0A8T2P2V6</accession>
<evidence type="ECO:0000313" key="3">
    <source>
        <dbReference type="Proteomes" id="UP000824540"/>
    </source>
</evidence>
<comment type="caution">
    <text evidence="2">The sequence shown here is derived from an EMBL/GenBank/DDBJ whole genome shotgun (WGS) entry which is preliminary data.</text>
</comment>